<dbReference type="RefSeq" id="XP_046048960.1">
    <property type="nucleotide sequence ID" value="XM_046198075.1"/>
</dbReference>
<comment type="caution">
    <text evidence="1">The sequence shown here is derived from an EMBL/GenBank/DDBJ whole genome shotgun (WGS) entry which is preliminary data.</text>
</comment>
<keyword evidence="2" id="KW-1185">Reference proteome</keyword>
<proteinExistence type="predicted"/>
<evidence type="ECO:0000313" key="2">
    <source>
        <dbReference type="Proteomes" id="UP000720189"/>
    </source>
</evidence>
<dbReference type="AlphaFoldDB" id="A0A9P9KA15"/>
<reference evidence="1" key="1">
    <citation type="journal article" date="2021" name="Nat. Commun.">
        <title>Genetic determinants of endophytism in the Arabidopsis root mycobiome.</title>
        <authorList>
            <person name="Mesny F."/>
            <person name="Miyauchi S."/>
            <person name="Thiergart T."/>
            <person name="Pickel B."/>
            <person name="Atanasova L."/>
            <person name="Karlsson M."/>
            <person name="Huettel B."/>
            <person name="Barry K.W."/>
            <person name="Haridas S."/>
            <person name="Chen C."/>
            <person name="Bauer D."/>
            <person name="Andreopoulos W."/>
            <person name="Pangilinan J."/>
            <person name="LaButti K."/>
            <person name="Riley R."/>
            <person name="Lipzen A."/>
            <person name="Clum A."/>
            <person name="Drula E."/>
            <person name="Henrissat B."/>
            <person name="Kohler A."/>
            <person name="Grigoriev I.V."/>
            <person name="Martin F.M."/>
            <person name="Hacquard S."/>
        </authorList>
    </citation>
    <scope>NUCLEOTIDE SEQUENCE</scope>
    <source>
        <strain evidence="1">MPI-CAGE-AT-0023</strain>
    </source>
</reference>
<evidence type="ECO:0000313" key="1">
    <source>
        <dbReference type="EMBL" id="KAH7249641.1"/>
    </source>
</evidence>
<dbReference type="EMBL" id="JAGMUX010000008">
    <property type="protein sequence ID" value="KAH7249641.1"/>
    <property type="molecule type" value="Genomic_DNA"/>
</dbReference>
<sequence length="152" mass="17076">MSSWQYLQTRVEIELVLIHEGWGFPCIRRVSSPITDLLADVMPSNSPRTKLYKRIVCQHHKGKIDVPSTQLGWTSSYTKSDLPRLCKQYEPGRPQPPSVARGAMDVPALCVIAFCEKFTSQVAGGVVNGSMHLHHQPSQFLFTLTPEDRNAK</sequence>
<protein>
    <submittedName>
        <fullName evidence="1">Uncharacterized protein</fullName>
    </submittedName>
</protein>
<organism evidence="1 2">
    <name type="scientific">Fusarium redolens</name>
    <dbReference type="NCBI Taxonomy" id="48865"/>
    <lineage>
        <taxon>Eukaryota</taxon>
        <taxon>Fungi</taxon>
        <taxon>Dikarya</taxon>
        <taxon>Ascomycota</taxon>
        <taxon>Pezizomycotina</taxon>
        <taxon>Sordariomycetes</taxon>
        <taxon>Hypocreomycetidae</taxon>
        <taxon>Hypocreales</taxon>
        <taxon>Nectriaceae</taxon>
        <taxon>Fusarium</taxon>
        <taxon>Fusarium redolens species complex</taxon>
    </lineage>
</organism>
<dbReference type="Proteomes" id="UP000720189">
    <property type="component" value="Unassembled WGS sequence"/>
</dbReference>
<accession>A0A9P9KA15</accession>
<dbReference type="GeneID" id="70228029"/>
<name>A0A9P9KA15_FUSRE</name>
<gene>
    <name evidence="1" type="ORF">BKA55DRAFT_675529</name>
</gene>